<dbReference type="Pfam" id="PF19266">
    <property type="entry name" value="CIS_tube"/>
    <property type="match status" value="1"/>
</dbReference>
<evidence type="ECO:0000259" key="1">
    <source>
        <dbReference type="Pfam" id="PF19266"/>
    </source>
</evidence>
<accession>A0A1D8TTK2</accession>
<dbReference type="AlphaFoldDB" id="A0A1D8TTK2"/>
<name>A0A1D8TTK2_9CYAN</name>
<dbReference type="RefSeq" id="WP_070393324.1">
    <property type="nucleotide sequence ID" value="NZ_CP017599.1"/>
</dbReference>
<evidence type="ECO:0000313" key="2">
    <source>
        <dbReference type="EMBL" id="AOX00873.1"/>
    </source>
</evidence>
<organism evidence="2 3">
    <name type="scientific">Moorena producens PAL-8-15-08-1</name>
    <dbReference type="NCBI Taxonomy" id="1458985"/>
    <lineage>
        <taxon>Bacteria</taxon>
        <taxon>Bacillati</taxon>
        <taxon>Cyanobacteriota</taxon>
        <taxon>Cyanophyceae</taxon>
        <taxon>Coleofasciculales</taxon>
        <taxon>Coleofasciculaceae</taxon>
        <taxon>Moorena</taxon>
    </lineage>
</organism>
<gene>
    <name evidence="2" type="ORF">BJP34_16745</name>
</gene>
<dbReference type="OrthoDB" id="661223at2"/>
<dbReference type="KEGG" id="mpro:BJP34_16745"/>
<dbReference type="InterPro" id="IPR045361">
    <property type="entry name" value="CIS_tube_prot_N"/>
</dbReference>
<evidence type="ECO:0000313" key="3">
    <source>
        <dbReference type="Proteomes" id="UP000177870"/>
    </source>
</evidence>
<dbReference type="Proteomes" id="UP000177870">
    <property type="component" value="Chromosome"/>
</dbReference>
<feature type="domain" description="Contractile injection system tube protein N-terminal" evidence="1">
    <location>
        <begin position="28"/>
        <end position="168"/>
    </location>
</feature>
<protein>
    <recommendedName>
        <fullName evidence="1">Contractile injection system tube protein N-terminal domain-containing protein</fullName>
    </recommendedName>
</protein>
<reference evidence="3" key="1">
    <citation type="submission" date="2016-10" db="EMBL/GenBank/DDBJ databases">
        <title>Comparative genomics uncovers the prolific and rare metabolic potential of the cyanobacterial genus Moorea.</title>
        <authorList>
            <person name="Leao T."/>
            <person name="Castelao G."/>
            <person name="Korobeynikov A."/>
            <person name="Monroe E.A."/>
            <person name="Podell S."/>
            <person name="Glukhov E."/>
            <person name="Allen E."/>
            <person name="Gerwick W.H."/>
            <person name="Gerwick L."/>
        </authorList>
    </citation>
    <scope>NUCLEOTIDE SEQUENCE [LARGE SCALE GENOMIC DNA]</scope>
    <source>
        <strain evidence="3">PAL-8-15-08-1</strain>
    </source>
</reference>
<sequence>MSAFPGSPRTLKGAIASIDPLIPLPKVIVFQYNPETMTRSLTSRLASNEQHESAKVSLPPEETISLKIELDATDQLETADDTAVNLGIHPQLAALETLIYPMSVEVIAKEALLLAGTIELLPKSPPLTVFMWGVKRIVPVQIKSMSINELAYDVNLNPIRAEVSLDMQVLSYSDLKLSSVGGTMFMGHQIAKELMATMNMVNSISGLG</sequence>
<dbReference type="STRING" id="1458985.BJP34_16745"/>
<dbReference type="EMBL" id="CP017599">
    <property type="protein sequence ID" value="AOX00873.1"/>
    <property type="molecule type" value="Genomic_DNA"/>
</dbReference>
<proteinExistence type="predicted"/>